<evidence type="ECO:0000256" key="1">
    <source>
        <dbReference type="SAM" id="MobiDB-lite"/>
    </source>
</evidence>
<dbReference type="EMBL" id="QKYT01000492">
    <property type="protein sequence ID" value="RIA84451.1"/>
    <property type="molecule type" value="Genomic_DNA"/>
</dbReference>
<dbReference type="AlphaFoldDB" id="A0A397SNM2"/>
<evidence type="ECO:0000313" key="2">
    <source>
        <dbReference type="EMBL" id="RIA84451.1"/>
    </source>
</evidence>
<comment type="caution">
    <text evidence="2">The sequence shown here is derived from an EMBL/GenBank/DDBJ whole genome shotgun (WGS) entry which is preliminary data.</text>
</comment>
<name>A0A397SNM2_9GLOM</name>
<dbReference type="Proteomes" id="UP000265703">
    <property type="component" value="Unassembled WGS sequence"/>
</dbReference>
<feature type="region of interest" description="Disordered" evidence="1">
    <location>
        <begin position="71"/>
        <end position="95"/>
    </location>
</feature>
<gene>
    <name evidence="2" type="ORF">C1645_832261</name>
</gene>
<protein>
    <submittedName>
        <fullName evidence="2">Uncharacterized protein</fullName>
    </submittedName>
</protein>
<proteinExistence type="predicted"/>
<evidence type="ECO:0000313" key="3">
    <source>
        <dbReference type="Proteomes" id="UP000265703"/>
    </source>
</evidence>
<reference evidence="2 3" key="1">
    <citation type="submission" date="2018-06" db="EMBL/GenBank/DDBJ databases">
        <title>Comparative genomics reveals the genomic features of Rhizophagus irregularis, R. cerebriforme, R. diaphanum and Gigaspora rosea, and their symbiotic lifestyle signature.</title>
        <authorList>
            <person name="Morin E."/>
            <person name="San Clemente H."/>
            <person name="Chen E.C.H."/>
            <person name="De La Providencia I."/>
            <person name="Hainaut M."/>
            <person name="Kuo A."/>
            <person name="Kohler A."/>
            <person name="Murat C."/>
            <person name="Tang N."/>
            <person name="Roy S."/>
            <person name="Loubradou J."/>
            <person name="Henrissat B."/>
            <person name="Grigoriev I.V."/>
            <person name="Corradi N."/>
            <person name="Roux C."/>
            <person name="Martin F.M."/>
        </authorList>
    </citation>
    <scope>NUCLEOTIDE SEQUENCE [LARGE SCALE GENOMIC DNA]</scope>
    <source>
        <strain evidence="2 3">DAOM 227022</strain>
    </source>
</reference>
<feature type="compositionally biased region" description="Polar residues" evidence="1">
    <location>
        <begin position="72"/>
        <end position="85"/>
    </location>
</feature>
<organism evidence="2 3">
    <name type="scientific">Glomus cerebriforme</name>
    <dbReference type="NCBI Taxonomy" id="658196"/>
    <lineage>
        <taxon>Eukaryota</taxon>
        <taxon>Fungi</taxon>
        <taxon>Fungi incertae sedis</taxon>
        <taxon>Mucoromycota</taxon>
        <taxon>Glomeromycotina</taxon>
        <taxon>Glomeromycetes</taxon>
        <taxon>Glomerales</taxon>
        <taxon>Glomeraceae</taxon>
        <taxon>Glomus</taxon>
    </lineage>
</organism>
<keyword evidence="3" id="KW-1185">Reference proteome</keyword>
<accession>A0A397SNM2</accession>
<dbReference type="OrthoDB" id="2397858at2759"/>
<sequence>MDYFKRLEKILDNQKTPGNGEKPFSSAILGKKFSQIGIDRTRLQNNGKREYHYILDRSKIVARLRELGLENNLPQSEKNTPSPNTSKDKKASNQDDSTQAFFDYVAKDIRAPVASTSGTSETSKLLEPVINKPEVSKPFESIKPSNPDVFVTITEKDIRLSHEYRDRMMSDADAVDFAKEDGMDVNDIFYMSRRERLISEEIYLRNHEDAGKPRVYVYDNEEWRKGINIFQENGHLW</sequence>